<dbReference type="GO" id="GO:0005524">
    <property type="term" value="F:ATP binding"/>
    <property type="evidence" value="ECO:0007669"/>
    <property type="project" value="UniProtKB-KW"/>
</dbReference>
<sequence>MLKLILAANEVFVHGRSMREEVIIDQVTRFRDPKAIWSKNYGDGKKDEDEKKWDGYRRLFKAWEGTFPIGMLFDVEMQLLINDIPYEIVDKRIQRVFKKVRLRYDGYPPLYYFQREALDAILRNKIGIISLPTGTGKTRLAQALIGEVRLPTIFFVTRERLLAQTMKSFEAMFGCKIGQVGRGKMELRPITVATVQTAHKMDMDLFSHFGIWCFDEVHHLAADTVFHIAKHSTGEYLIGLSATPTREDGKEMMLQAGIGRVIYYKSTSQLINETFLAIPEIAAIEVDPIHFDDKHQYEHVVREAIVHNRQRNLAIALGAVEDSLTGKVYIHVNRLDHGPILTKMINNEILSGEKDRRAVWLCGKDTVKKKDDVLHNFESGNLKILVSTLLGEGVDIPSMYSLFMAAGGGKGTKVTTPQILGRVLRRSKHRVVKFTDIADRCKYLGDHFKERCKYYNSEPAFAVDPLIQSMGMG</sequence>
<dbReference type="SUPFAM" id="SSF52540">
    <property type="entry name" value="P-loop containing nucleoside triphosphate hydrolases"/>
    <property type="match status" value="2"/>
</dbReference>
<dbReference type="PROSITE" id="PS51192">
    <property type="entry name" value="HELICASE_ATP_BIND_1"/>
    <property type="match status" value="1"/>
</dbReference>
<dbReference type="Gene3D" id="3.30.780.20">
    <property type="match status" value="1"/>
</dbReference>
<evidence type="ECO:0000256" key="3">
    <source>
        <dbReference type="ARBA" id="ARBA00022806"/>
    </source>
</evidence>
<keyword evidence="3" id="KW-0347">Helicase</keyword>
<dbReference type="InterPro" id="IPR027417">
    <property type="entry name" value="P-loop_NTPase"/>
</dbReference>
<keyword evidence="2" id="KW-0378">Hydrolase</keyword>
<dbReference type="InterPro" id="IPR006935">
    <property type="entry name" value="Helicase/UvrB_N"/>
</dbReference>
<dbReference type="InterPro" id="IPR049430">
    <property type="entry name" value="UvsW_N_sf"/>
</dbReference>
<dbReference type="CDD" id="cd17926">
    <property type="entry name" value="DEXHc_RE"/>
    <property type="match status" value="1"/>
</dbReference>
<keyword evidence="1" id="KW-0547">Nucleotide-binding</keyword>
<name>A0A0F9RCM0_9ZZZZ</name>
<dbReference type="AlphaFoldDB" id="A0A0F9RCM0"/>
<dbReference type="PANTHER" id="PTHR11274">
    <property type="entry name" value="RAD25/XP-B DNA REPAIR HELICASE"/>
    <property type="match status" value="1"/>
</dbReference>
<reference evidence="6" key="1">
    <citation type="journal article" date="2015" name="Nature">
        <title>Complex archaea that bridge the gap between prokaryotes and eukaryotes.</title>
        <authorList>
            <person name="Spang A."/>
            <person name="Saw J.H."/>
            <person name="Jorgensen S.L."/>
            <person name="Zaremba-Niedzwiedzka K."/>
            <person name="Martijn J."/>
            <person name="Lind A.E."/>
            <person name="van Eijk R."/>
            <person name="Schleper C."/>
            <person name="Guy L."/>
            <person name="Ettema T.J."/>
        </authorList>
    </citation>
    <scope>NUCLEOTIDE SEQUENCE</scope>
</reference>
<dbReference type="InterPro" id="IPR014001">
    <property type="entry name" value="Helicase_ATP-bd"/>
</dbReference>
<dbReference type="GO" id="GO:0016787">
    <property type="term" value="F:hydrolase activity"/>
    <property type="evidence" value="ECO:0007669"/>
    <property type="project" value="UniProtKB-KW"/>
</dbReference>
<evidence type="ECO:0000259" key="5">
    <source>
        <dbReference type="PROSITE" id="PS51192"/>
    </source>
</evidence>
<organism evidence="6">
    <name type="scientific">marine sediment metagenome</name>
    <dbReference type="NCBI Taxonomy" id="412755"/>
    <lineage>
        <taxon>unclassified sequences</taxon>
        <taxon>metagenomes</taxon>
        <taxon>ecological metagenomes</taxon>
    </lineage>
</organism>
<gene>
    <name evidence="6" type="ORF">LCGC14_0610070</name>
</gene>
<protein>
    <recommendedName>
        <fullName evidence="5">Helicase ATP-binding domain-containing protein</fullName>
    </recommendedName>
</protein>
<proteinExistence type="predicted"/>
<feature type="domain" description="Helicase ATP-binding" evidence="5">
    <location>
        <begin position="118"/>
        <end position="262"/>
    </location>
</feature>
<dbReference type="Gene3D" id="3.40.50.300">
    <property type="entry name" value="P-loop containing nucleotide triphosphate hydrolases"/>
    <property type="match status" value="2"/>
</dbReference>
<comment type="caution">
    <text evidence="6">The sequence shown here is derived from an EMBL/GenBank/DDBJ whole genome shotgun (WGS) entry which is preliminary data.</text>
</comment>
<dbReference type="PANTHER" id="PTHR11274:SF0">
    <property type="entry name" value="GENERAL TRANSCRIPTION AND DNA REPAIR FACTOR IIH HELICASE SUBUNIT XPB"/>
    <property type="match status" value="1"/>
</dbReference>
<dbReference type="InterPro" id="IPR050615">
    <property type="entry name" value="ATP-dep_DNA_Helicase"/>
</dbReference>
<dbReference type="CDD" id="cd18785">
    <property type="entry name" value="SF2_C"/>
    <property type="match status" value="1"/>
</dbReference>
<dbReference type="GO" id="GO:0003677">
    <property type="term" value="F:DNA binding"/>
    <property type="evidence" value="ECO:0007669"/>
    <property type="project" value="InterPro"/>
</dbReference>
<evidence type="ECO:0000256" key="1">
    <source>
        <dbReference type="ARBA" id="ARBA00022741"/>
    </source>
</evidence>
<accession>A0A0F9RCM0</accession>
<dbReference type="EMBL" id="LAZR01001009">
    <property type="protein sequence ID" value="KKN52674.1"/>
    <property type="molecule type" value="Genomic_DNA"/>
</dbReference>
<evidence type="ECO:0000313" key="6">
    <source>
        <dbReference type="EMBL" id="KKN52674.1"/>
    </source>
</evidence>
<dbReference type="Pfam" id="PF04851">
    <property type="entry name" value="ResIII"/>
    <property type="match status" value="1"/>
</dbReference>
<keyword evidence="4" id="KW-0067">ATP-binding</keyword>
<evidence type="ECO:0000256" key="2">
    <source>
        <dbReference type="ARBA" id="ARBA00022801"/>
    </source>
</evidence>
<dbReference type="GO" id="GO:0004386">
    <property type="term" value="F:helicase activity"/>
    <property type="evidence" value="ECO:0007669"/>
    <property type="project" value="UniProtKB-KW"/>
</dbReference>
<evidence type="ECO:0000256" key="4">
    <source>
        <dbReference type="ARBA" id="ARBA00022840"/>
    </source>
</evidence>
<dbReference type="SMART" id="SM00487">
    <property type="entry name" value="DEXDc"/>
    <property type="match status" value="1"/>
</dbReference>